<keyword evidence="3" id="KW-0813">Transport</keyword>
<organism evidence="5 6">
    <name type="scientific">Cryphonectria parasitica (strain ATCC 38755 / EP155)</name>
    <dbReference type="NCBI Taxonomy" id="660469"/>
    <lineage>
        <taxon>Eukaryota</taxon>
        <taxon>Fungi</taxon>
        <taxon>Dikarya</taxon>
        <taxon>Ascomycota</taxon>
        <taxon>Pezizomycotina</taxon>
        <taxon>Sordariomycetes</taxon>
        <taxon>Sordariomycetidae</taxon>
        <taxon>Diaporthales</taxon>
        <taxon>Cryphonectriaceae</taxon>
        <taxon>Cryphonectria-Endothia species complex</taxon>
        <taxon>Cryphonectria</taxon>
    </lineage>
</organism>
<proteinExistence type="inferred from homology"/>
<comment type="subcellular location">
    <subcellularLocation>
        <location evidence="1">Nucleus</location>
    </subcellularLocation>
</comment>
<keyword evidence="4" id="KW-0539">Nucleus</keyword>
<comment type="similarity">
    <text evidence="2">Belongs to the importin beta family.</text>
</comment>
<dbReference type="InterPro" id="IPR011989">
    <property type="entry name" value="ARM-like"/>
</dbReference>
<gene>
    <name evidence="5" type="ORF">M406DRAFT_285000</name>
</gene>
<reference evidence="5" key="1">
    <citation type="journal article" date="2020" name="Phytopathology">
        <title>Genome sequence of the chestnut blight fungus Cryphonectria parasitica EP155: A fundamental resource for an archetypical invasive plant pathogen.</title>
        <authorList>
            <person name="Crouch J.A."/>
            <person name="Dawe A."/>
            <person name="Aerts A."/>
            <person name="Barry K."/>
            <person name="Churchill A.C.L."/>
            <person name="Grimwood J."/>
            <person name="Hillman B."/>
            <person name="Milgroom M.G."/>
            <person name="Pangilinan J."/>
            <person name="Smith M."/>
            <person name="Salamov A."/>
            <person name="Schmutz J."/>
            <person name="Yadav J."/>
            <person name="Grigoriev I.V."/>
            <person name="Nuss D."/>
        </authorList>
    </citation>
    <scope>NUCLEOTIDE SEQUENCE</scope>
    <source>
        <strain evidence="5">EP155</strain>
    </source>
</reference>
<evidence type="ECO:0000313" key="6">
    <source>
        <dbReference type="Proteomes" id="UP000803844"/>
    </source>
</evidence>
<dbReference type="EMBL" id="MU032344">
    <property type="protein sequence ID" value="KAF3770360.1"/>
    <property type="molecule type" value="Genomic_DNA"/>
</dbReference>
<evidence type="ECO:0000313" key="5">
    <source>
        <dbReference type="EMBL" id="KAF3770360.1"/>
    </source>
</evidence>
<dbReference type="InterPro" id="IPR051345">
    <property type="entry name" value="Importin_beta-like_NTR"/>
</dbReference>
<comment type="caution">
    <text evidence="5">The sequence shown here is derived from an EMBL/GenBank/DDBJ whole genome shotgun (WGS) entry which is preliminary data.</text>
</comment>
<dbReference type="InterPro" id="IPR016024">
    <property type="entry name" value="ARM-type_fold"/>
</dbReference>
<evidence type="ECO:0000256" key="1">
    <source>
        <dbReference type="ARBA" id="ARBA00004123"/>
    </source>
</evidence>
<dbReference type="PANTHER" id="PTHR12363">
    <property type="entry name" value="TRANSPORTIN 3 AND IMPORTIN 13"/>
    <property type="match status" value="1"/>
</dbReference>
<dbReference type="RefSeq" id="XP_040781321.1">
    <property type="nucleotide sequence ID" value="XM_040918600.1"/>
</dbReference>
<accession>A0A9P5CUW5</accession>
<dbReference type="Proteomes" id="UP000803844">
    <property type="component" value="Unassembled WGS sequence"/>
</dbReference>
<protein>
    <submittedName>
        <fullName evidence="5">Uncharacterized protein</fullName>
    </submittedName>
</protein>
<evidence type="ECO:0000256" key="3">
    <source>
        <dbReference type="ARBA" id="ARBA00022448"/>
    </source>
</evidence>
<dbReference type="GO" id="GO:0005737">
    <property type="term" value="C:cytoplasm"/>
    <property type="evidence" value="ECO:0007669"/>
    <property type="project" value="TreeGrafter"/>
</dbReference>
<dbReference type="SUPFAM" id="SSF48371">
    <property type="entry name" value="ARM repeat"/>
    <property type="match status" value="1"/>
</dbReference>
<name>A0A9P5CUW5_CRYP1</name>
<evidence type="ECO:0000256" key="4">
    <source>
        <dbReference type="ARBA" id="ARBA00023242"/>
    </source>
</evidence>
<dbReference type="Gene3D" id="1.25.10.10">
    <property type="entry name" value="Leucine-rich Repeat Variant"/>
    <property type="match status" value="1"/>
</dbReference>
<dbReference type="GO" id="GO:0006606">
    <property type="term" value="P:protein import into nucleus"/>
    <property type="evidence" value="ECO:0007669"/>
    <property type="project" value="TreeGrafter"/>
</dbReference>
<dbReference type="OrthoDB" id="2016913at2759"/>
<sequence length="985" mass="109364">MEPLPLPSTLDEAESLILALYQPAPPEVIARTQDALQRLQRSPAGWQFAHGMLERPDDQVKFFGALTIIIKLNTESSNLAGDDARQLLQSLLGWFSRSLTDGSAALVIRKLASALNVPTSDLTSSLSETSFLAAIWFVTVLVEEVARTEMKSQKSSGVHDYLIRNGEDVAVLLAQGFSITSPSGLKIREETIKCLQSWVMYEQRLPPSEDALKTPLRNLILPALQCIQVEELSLPTMELFIDILQNYSGFLRDEHYEALFAFFESDWSRDHYMQLVAGDFDFALTQYGVMLICAGDAKIMTLMEDMGDASQRMLQRLCGLLNCNGVLVGEDRIFVPALEFWATFVETLTDTVFMEEAATYSWLPFAMSQVMDAVSHCYRKIQLIEATSWSEMDSNDRTGWIEARKDVADFLQAVYALEGRSLVSNFVGLLLHSLSARDWAQIEAALFCLGALSDCVGDSGNCDEELHKVFSSELFQLVSPGPARSEIPPRLLQTSLSTIERYSDFFERHQQYLAAALELLFSVVGEDGLLGGSSSKSIMTLCSSCRSLLKDHVEAFLQHFHRIHGLGIDSVSEERIMTGIASIIQAIPQEDRKLEYLEQLISLLNADAQKCLRLKNQPESADEPDMKPWLETRLRMDLAAQKNAPASADEASLLITERVLRLMASMARGVQSLSEGPIDLDKPETISLEPRNERLVIIQNHTMAVITGLYQAFGQSGEVTETVCNIFRAGFSETEDGPFVFSPDSVVDFFTRSTAATNPRIGIMISTACSFVSSLGSRSKAQILSCLSSLLPWVLGLLRELSDPDSDPDLAQNGIEFVHHVMLRYPEALLQVQPSTDLEFFFMFALTVLDGKELLLKGSACDFWSGFVTIKVDDPAIQAGFENAIEHLGPLLARSLVQNIGGNASRSELDKLSDPLKKLVFQHPRAKGWLEATLFDPAFPSTQVTDADKSMFLKKIINLRGSRQTNTVVREFWLACRGSSFAYAS</sequence>
<dbReference type="GO" id="GO:0005634">
    <property type="term" value="C:nucleus"/>
    <property type="evidence" value="ECO:0007669"/>
    <property type="project" value="UniProtKB-SubCell"/>
</dbReference>
<evidence type="ECO:0000256" key="2">
    <source>
        <dbReference type="ARBA" id="ARBA00007991"/>
    </source>
</evidence>
<dbReference type="GeneID" id="63835729"/>
<keyword evidence="6" id="KW-1185">Reference proteome</keyword>
<dbReference type="AlphaFoldDB" id="A0A9P5CUW5"/>
<dbReference type="PANTHER" id="PTHR12363:SF33">
    <property type="entry name" value="IMPORTIN-13"/>
    <property type="match status" value="1"/>
</dbReference>